<evidence type="ECO:0000313" key="1">
    <source>
        <dbReference type="EMBL" id="SVD71819.1"/>
    </source>
</evidence>
<dbReference type="AlphaFoldDB" id="A0A382XLW5"/>
<dbReference type="EMBL" id="UINC01168673">
    <property type="protein sequence ID" value="SVD71819.1"/>
    <property type="molecule type" value="Genomic_DNA"/>
</dbReference>
<sequence length="67" mass="7330">MKTIIHTLSLFMLAFAVITPTFAADKADKAKAKKKKPARVAIQVPKSIKLNEDQRAKLAALNKELGP</sequence>
<accession>A0A382XLW5</accession>
<name>A0A382XLW5_9ZZZZ</name>
<gene>
    <name evidence="1" type="ORF">METZ01_LOCUS424673</name>
</gene>
<proteinExistence type="predicted"/>
<organism evidence="1">
    <name type="scientific">marine metagenome</name>
    <dbReference type="NCBI Taxonomy" id="408172"/>
    <lineage>
        <taxon>unclassified sequences</taxon>
        <taxon>metagenomes</taxon>
        <taxon>ecological metagenomes</taxon>
    </lineage>
</organism>
<protein>
    <submittedName>
        <fullName evidence="1">Uncharacterized protein</fullName>
    </submittedName>
</protein>
<feature type="non-terminal residue" evidence="1">
    <location>
        <position position="67"/>
    </location>
</feature>
<reference evidence="1" key="1">
    <citation type="submission" date="2018-05" db="EMBL/GenBank/DDBJ databases">
        <authorList>
            <person name="Lanie J.A."/>
            <person name="Ng W.-L."/>
            <person name="Kazmierczak K.M."/>
            <person name="Andrzejewski T.M."/>
            <person name="Davidsen T.M."/>
            <person name="Wayne K.J."/>
            <person name="Tettelin H."/>
            <person name="Glass J.I."/>
            <person name="Rusch D."/>
            <person name="Podicherti R."/>
            <person name="Tsui H.-C.T."/>
            <person name="Winkler M.E."/>
        </authorList>
    </citation>
    <scope>NUCLEOTIDE SEQUENCE</scope>
</reference>